<evidence type="ECO:0000256" key="8">
    <source>
        <dbReference type="SAM" id="MobiDB-lite"/>
    </source>
</evidence>
<evidence type="ECO:0000313" key="12">
    <source>
        <dbReference type="Proteomes" id="UP001148299"/>
    </source>
</evidence>
<dbReference type="InterPro" id="IPR005829">
    <property type="entry name" value="Sugar_transporter_CS"/>
</dbReference>
<evidence type="ECO:0000256" key="6">
    <source>
        <dbReference type="ARBA" id="ARBA00023136"/>
    </source>
</evidence>
<keyword evidence="12" id="KW-1185">Reference proteome</keyword>
<dbReference type="NCBIfam" id="TIGR00879">
    <property type="entry name" value="SP"/>
    <property type="match status" value="1"/>
</dbReference>
<evidence type="ECO:0000256" key="4">
    <source>
        <dbReference type="ARBA" id="ARBA00022692"/>
    </source>
</evidence>
<keyword evidence="4 9" id="KW-0812">Transmembrane</keyword>
<comment type="caution">
    <text evidence="11">The sequence shown here is derived from an EMBL/GenBank/DDBJ whole genome shotgun (WGS) entry which is preliminary data.</text>
</comment>
<feature type="region of interest" description="Disordered" evidence="8">
    <location>
        <begin position="1"/>
        <end position="24"/>
    </location>
</feature>
<dbReference type="GO" id="GO:0005351">
    <property type="term" value="F:carbohydrate:proton symporter activity"/>
    <property type="evidence" value="ECO:0007669"/>
    <property type="project" value="TreeGrafter"/>
</dbReference>
<dbReference type="Pfam" id="PF00083">
    <property type="entry name" value="Sugar_tr"/>
    <property type="match status" value="1"/>
</dbReference>
<feature type="domain" description="Major facilitator superfamily (MFS) profile" evidence="10">
    <location>
        <begin position="49"/>
        <end position="493"/>
    </location>
</feature>
<dbReference type="FunFam" id="1.20.1250.20:FF:000078">
    <property type="entry name" value="MFS maltose transporter, putative"/>
    <property type="match status" value="1"/>
</dbReference>
<feature type="transmembrane region" description="Helical" evidence="9">
    <location>
        <begin position="398"/>
        <end position="424"/>
    </location>
</feature>
<dbReference type="PROSITE" id="PS00216">
    <property type="entry name" value="SUGAR_TRANSPORT_1"/>
    <property type="match status" value="1"/>
</dbReference>
<evidence type="ECO:0000256" key="5">
    <source>
        <dbReference type="ARBA" id="ARBA00022989"/>
    </source>
</evidence>
<dbReference type="InterPro" id="IPR003663">
    <property type="entry name" value="Sugar/inositol_transpt"/>
</dbReference>
<feature type="transmembrane region" description="Helical" evidence="9">
    <location>
        <begin position="126"/>
        <end position="144"/>
    </location>
</feature>
<keyword evidence="6 9" id="KW-0472">Membrane</keyword>
<feature type="compositionally biased region" description="Basic and acidic residues" evidence="8">
    <location>
        <begin position="1"/>
        <end position="15"/>
    </location>
</feature>
<comment type="similarity">
    <text evidence="2 7">Belongs to the major facilitator superfamily. Sugar transporter (TC 2.A.1.1) family.</text>
</comment>
<dbReference type="InterPro" id="IPR020846">
    <property type="entry name" value="MFS_dom"/>
</dbReference>
<evidence type="ECO:0000313" key="11">
    <source>
        <dbReference type="EMBL" id="KAJ5350167.1"/>
    </source>
</evidence>
<evidence type="ECO:0000256" key="1">
    <source>
        <dbReference type="ARBA" id="ARBA00004141"/>
    </source>
</evidence>
<comment type="subcellular location">
    <subcellularLocation>
        <location evidence="1">Membrane</location>
        <topology evidence="1">Multi-pass membrane protein</topology>
    </subcellularLocation>
</comment>
<sequence>MSSEKDHKHSLDVEQVKSGGQDGTITVTPPSFIDQFRALKTHKRAVIAVAFACSTTPVLIGYDLTLIGSIIANTEFIHTIGTYNQDLQTWSLPARQQLIWTIVQYVSAILAALGSGSLNDMIGRRICFYITVGLTVSGTLIELFSTSWKVWAVAKLFMGAAMGSMQANTQTYVSEITPTSIRGITLSLFQFWIILGQLIASCVLEGTSHVDSPWSWRGAVVSQFGPALFCLAVFISLVPESPYFLVAKGRLDDAKAAIARLRAGENISCDEELRAIQETLTHERQAKEASPSFLECFQGSDLRRTLLACLPLVMQIFMGYPLCSNYLSYFLTLSGMNNAFLITLISVICSLVAGIIAFGLVERVGRRNQLLVGSCGMLLCLFIISLLGFLGVGEKWNYRALAAFCIIWAVFYFGSIGAVGWTIMAEVSSSRLRAKTTSIAALSSSLVNMVWSIAIPYLVNKENANLGPKSALLFLGCSIVLWGVCFFCLPETKGKSFAELDSLFEARTPARKF</sequence>
<evidence type="ECO:0000256" key="3">
    <source>
        <dbReference type="ARBA" id="ARBA00022448"/>
    </source>
</evidence>
<dbReference type="Proteomes" id="UP001148299">
    <property type="component" value="Unassembled WGS sequence"/>
</dbReference>
<feature type="transmembrane region" description="Helical" evidence="9">
    <location>
        <begin position="45"/>
        <end position="72"/>
    </location>
</feature>
<dbReference type="EMBL" id="JAPZBR010000006">
    <property type="protein sequence ID" value="KAJ5350167.1"/>
    <property type="molecule type" value="Genomic_DNA"/>
</dbReference>
<dbReference type="SUPFAM" id="SSF103473">
    <property type="entry name" value="MFS general substrate transporter"/>
    <property type="match status" value="1"/>
</dbReference>
<reference evidence="11" key="2">
    <citation type="journal article" date="2023" name="IMA Fungus">
        <title>Comparative genomic study of the Penicillium genus elucidates a diverse pangenome and 15 lateral gene transfer events.</title>
        <authorList>
            <person name="Petersen C."/>
            <person name="Sorensen T."/>
            <person name="Nielsen M.R."/>
            <person name="Sondergaard T.E."/>
            <person name="Sorensen J.L."/>
            <person name="Fitzpatrick D.A."/>
            <person name="Frisvad J.C."/>
            <person name="Nielsen K.L."/>
        </authorList>
    </citation>
    <scope>NUCLEOTIDE SEQUENCE</scope>
    <source>
        <strain evidence="11">IBT 35675</strain>
    </source>
</reference>
<dbReference type="GO" id="GO:0016020">
    <property type="term" value="C:membrane"/>
    <property type="evidence" value="ECO:0007669"/>
    <property type="project" value="UniProtKB-SubCell"/>
</dbReference>
<dbReference type="PANTHER" id="PTHR48022">
    <property type="entry name" value="PLASTIDIC GLUCOSE TRANSPORTER 4"/>
    <property type="match status" value="1"/>
</dbReference>
<accession>A0A9W9QXZ8</accession>
<reference evidence="11" key="1">
    <citation type="submission" date="2022-12" db="EMBL/GenBank/DDBJ databases">
        <authorList>
            <person name="Petersen C."/>
        </authorList>
    </citation>
    <scope>NUCLEOTIDE SEQUENCE</scope>
    <source>
        <strain evidence="11">IBT 35675</strain>
    </source>
</reference>
<protein>
    <recommendedName>
        <fullName evidence="10">Major facilitator superfamily (MFS) profile domain-containing protein</fullName>
    </recommendedName>
</protein>
<evidence type="ECO:0000256" key="7">
    <source>
        <dbReference type="RuleBase" id="RU003346"/>
    </source>
</evidence>
<organism evidence="11 12">
    <name type="scientific">Penicillium brevicompactum</name>
    <dbReference type="NCBI Taxonomy" id="5074"/>
    <lineage>
        <taxon>Eukaryota</taxon>
        <taxon>Fungi</taxon>
        <taxon>Dikarya</taxon>
        <taxon>Ascomycota</taxon>
        <taxon>Pezizomycotina</taxon>
        <taxon>Eurotiomycetes</taxon>
        <taxon>Eurotiomycetidae</taxon>
        <taxon>Eurotiales</taxon>
        <taxon>Aspergillaceae</taxon>
        <taxon>Penicillium</taxon>
    </lineage>
</organism>
<dbReference type="InterPro" id="IPR036259">
    <property type="entry name" value="MFS_trans_sf"/>
</dbReference>
<feature type="transmembrane region" description="Helical" evidence="9">
    <location>
        <begin position="370"/>
        <end position="392"/>
    </location>
</feature>
<dbReference type="Gene3D" id="1.20.1250.20">
    <property type="entry name" value="MFS general substrate transporter like domains"/>
    <property type="match status" value="1"/>
</dbReference>
<evidence type="ECO:0000256" key="2">
    <source>
        <dbReference type="ARBA" id="ARBA00010992"/>
    </source>
</evidence>
<proteinExistence type="inferred from homology"/>
<dbReference type="PROSITE" id="PS50850">
    <property type="entry name" value="MFS"/>
    <property type="match status" value="1"/>
</dbReference>
<keyword evidence="5 9" id="KW-1133">Transmembrane helix</keyword>
<dbReference type="InterPro" id="IPR005828">
    <property type="entry name" value="MFS_sugar_transport-like"/>
</dbReference>
<feature type="transmembrane region" description="Helical" evidence="9">
    <location>
        <begin position="339"/>
        <end position="361"/>
    </location>
</feature>
<feature type="transmembrane region" description="Helical" evidence="9">
    <location>
        <begin position="220"/>
        <end position="238"/>
    </location>
</feature>
<feature type="transmembrane region" description="Helical" evidence="9">
    <location>
        <begin position="436"/>
        <end position="459"/>
    </location>
</feature>
<dbReference type="PANTHER" id="PTHR48022:SF2">
    <property type="entry name" value="PLASTIDIC GLUCOSE TRANSPORTER 4"/>
    <property type="match status" value="1"/>
</dbReference>
<feature type="transmembrane region" description="Helical" evidence="9">
    <location>
        <begin position="97"/>
        <end position="114"/>
    </location>
</feature>
<name>A0A9W9QXZ8_PENBR</name>
<feature type="transmembrane region" description="Helical" evidence="9">
    <location>
        <begin position="471"/>
        <end position="489"/>
    </location>
</feature>
<keyword evidence="3 7" id="KW-0813">Transport</keyword>
<dbReference type="AlphaFoldDB" id="A0A9W9QXZ8"/>
<evidence type="ECO:0000259" key="10">
    <source>
        <dbReference type="PROSITE" id="PS50850"/>
    </source>
</evidence>
<dbReference type="InterPro" id="IPR050360">
    <property type="entry name" value="MFS_Sugar_Transporters"/>
</dbReference>
<gene>
    <name evidence="11" type="ORF">N7541_007894</name>
</gene>
<feature type="transmembrane region" description="Helical" evidence="9">
    <location>
        <begin position="306"/>
        <end position="327"/>
    </location>
</feature>
<dbReference type="PROSITE" id="PS00217">
    <property type="entry name" value="SUGAR_TRANSPORT_2"/>
    <property type="match status" value="1"/>
</dbReference>
<evidence type="ECO:0000256" key="9">
    <source>
        <dbReference type="SAM" id="Phobius"/>
    </source>
</evidence>